<feature type="repeat" description="PPR" evidence="2">
    <location>
        <begin position="303"/>
        <end position="337"/>
    </location>
</feature>
<evidence type="ECO:0000256" key="2">
    <source>
        <dbReference type="PROSITE-ProRule" id="PRU00708"/>
    </source>
</evidence>
<feature type="repeat" description="PPR" evidence="2">
    <location>
        <begin position="805"/>
        <end position="839"/>
    </location>
</feature>
<dbReference type="Gene3D" id="1.25.40.10">
    <property type="entry name" value="Tetratricopeptide repeat domain"/>
    <property type="match status" value="8"/>
</dbReference>
<gene>
    <name evidence="3" type="ORF">CASFOL_011459</name>
</gene>
<evidence type="ECO:0008006" key="5">
    <source>
        <dbReference type="Google" id="ProtNLM"/>
    </source>
</evidence>
<name>A0ABD3DZE7_9LAMI</name>
<accession>A0ABD3DZE7</accession>
<feature type="repeat" description="PPR" evidence="2">
    <location>
        <begin position="575"/>
        <end position="605"/>
    </location>
</feature>
<dbReference type="Pfam" id="PF20431">
    <property type="entry name" value="E_motif"/>
    <property type="match status" value="1"/>
</dbReference>
<feature type="repeat" description="PPR" evidence="2">
    <location>
        <begin position="404"/>
        <end position="438"/>
    </location>
</feature>
<dbReference type="FunFam" id="1.25.40.10:FF:000090">
    <property type="entry name" value="Pentatricopeptide repeat-containing protein, chloroplastic"/>
    <property type="match status" value="1"/>
</dbReference>
<dbReference type="PANTHER" id="PTHR24015:SF1780">
    <property type="entry name" value="REPEAT SUPERFAMILY PROTEIN, PUTATIVE-RELATED"/>
    <property type="match status" value="1"/>
</dbReference>
<dbReference type="NCBIfam" id="TIGR00756">
    <property type="entry name" value="PPR"/>
    <property type="match status" value="6"/>
</dbReference>
<evidence type="ECO:0000313" key="3">
    <source>
        <dbReference type="EMBL" id="KAL3646279.1"/>
    </source>
</evidence>
<dbReference type="AlphaFoldDB" id="A0ABD3DZE7"/>
<dbReference type="InterPro" id="IPR011990">
    <property type="entry name" value="TPR-like_helical_dom_sf"/>
</dbReference>
<dbReference type="EMBL" id="JAVIJP010000013">
    <property type="protein sequence ID" value="KAL3646279.1"/>
    <property type="molecule type" value="Genomic_DNA"/>
</dbReference>
<dbReference type="InterPro" id="IPR046848">
    <property type="entry name" value="E_motif"/>
</dbReference>
<organism evidence="3 4">
    <name type="scientific">Castilleja foliolosa</name>
    <dbReference type="NCBI Taxonomy" id="1961234"/>
    <lineage>
        <taxon>Eukaryota</taxon>
        <taxon>Viridiplantae</taxon>
        <taxon>Streptophyta</taxon>
        <taxon>Embryophyta</taxon>
        <taxon>Tracheophyta</taxon>
        <taxon>Spermatophyta</taxon>
        <taxon>Magnoliopsida</taxon>
        <taxon>eudicotyledons</taxon>
        <taxon>Gunneridae</taxon>
        <taxon>Pentapetalae</taxon>
        <taxon>asterids</taxon>
        <taxon>lamiids</taxon>
        <taxon>Lamiales</taxon>
        <taxon>Orobanchaceae</taxon>
        <taxon>Pedicularideae</taxon>
        <taxon>Castillejinae</taxon>
        <taxon>Castilleja</taxon>
    </lineage>
</organism>
<feature type="repeat" description="PPR" evidence="2">
    <location>
        <begin position="505"/>
        <end position="539"/>
    </location>
</feature>
<dbReference type="GO" id="GO:0009451">
    <property type="term" value="P:RNA modification"/>
    <property type="evidence" value="ECO:0007669"/>
    <property type="project" value="UniProtKB-ARBA"/>
</dbReference>
<dbReference type="Pfam" id="PF13041">
    <property type="entry name" value="PPR_2"/>
    <property type="match status" value="4"/>
</dbReference>
<dbReference type="PROSITE" id="PS51375">
    <property type="entry name" value="PPR"/>
    <property type="match status" value="8"/>
</dbReference>
<keyword evidence="1" id="KW-0677">Repeat</keyword>
<dbReference type="InterPro" id="IPR046960">
    <property type="entry name" value="PPR_At4g14850-like_plant"/>
</dbReference>
<keyword evidence="4" id="KW-1185">Reference proteome</keyword>
<dbReference type="FunFam" id="1.25.40.10:FF:000682">
    <property type="entry name" value="Pentatricopeptide repeat-containing protein At3g16610"/>
    <property type="match status" value="1"/>
</dbReference>
<evidence type="ECO:0000313" key="4">
    <source>
        <dbReference type="Proteomes" id="UP001632038"/>
    </source>
</evidence>
<evidence type="ECO:0000256" key="1">
    <source>
        <dbReference type="ARBA" id="ARBA00022737"/>
    </source>
</evidence>
<dbReference type="FunFam" id="1.25.40.10:FF:000381">
    <property type="entry name" value="Pentatricopeptide repeat-containing protein"/>
    <property type="match status" value="2"/>
</dbReference>
<dbReference type="PANTHER" id="PTHR24015">
    <property type="entry name" value="OS07G0578800 PROTEIN-RELATED"/>
    <property type="match status" value="1"/>
</dbReference>
<feature type="repeat" description="PPR" evidence="2">
    <location>
        <begin position="840"/>
        <end position="874"/>
    </location>
</feature>
<reference evidence="4" key="1">
    <citation type="journal article" date="2024" name="IScience">
        <title>Strigolactones Initiate the Formation of Haustorium-like Structures in Castilleja.</title>
        <authorList>
            <person name="Buerger M."/>
            <person name="Peterson D."/>
            <person name="Chory J."/>
        </authorList>
    </citation>
    <scope>NUCLEOTIDE SEQUENCE [LARGE SCALE GENOMIC DNA]</scope>
</reference>
<dbReference type="Pfam" id="PF01535">
    <property type="entry name" value="PPR"/>
    <property type="match status" value="4"/>
</dbReference>
<dbReference type="Proteomes" id="UP001632038">
    <property type="component" value="Unassembled WGS sequence"/>
</dbReference>
<proteinExistence type="predicted"/>
<comment type="caution">
    <text evidence="3">The sequence shown here is derived from an EMBL/GenBank/DDBJ whole genome shotgun (WGS) entry which is preliminary data.</text>
</comment>
<feature type="repeat" description="PPR" evidence="2">
    <location>
        <begin position="201"/>
        <end position="235"/>
    </location>
</feature>
<protein>
    <recommendedName>
        <fullName evidence="5">Pentatricopeptide repeat-containing protein</fullName>
    </recommendedName>
</protein>
<feature type="repeat" description="PPR" evidence="2">
    <location>
        <begin position="606"/>
        <end position="640"/>
    </location>
</feature>
<dbReference type="InterPro" id="IPR002885">
    <property type="entry name" value="PPR_rpt"/>
</dbReference>
<sequence>MARLFSPASLQSPFMPRFGSHLLSFKLNHSLHTNPHLITHFLSILPLCRKPQHLKALNSLLITHGLINHQTLIKHFINQCCHLGFPDLSLIAFKSFSKPNLDTQNLILRSLSDNGSFENVILVYKKCLISGVSSDNYTYPFVLKSCAALHDAWFGKMVHCVVLKTGFGYNVVVKTAVLDFYSKIGEMGNARKVIDEMPQPDLVAWNALISGYSFNGFDYEVLEVFHDMVVTGLKPNSSTFASVLPVCSRVGDNILIVFSLHGLAYKLGCNRDETLAPALISIYANCGDLLSAREIFDSSTGKNVAIWNSIISAYARNLESENAVAIFKTMLTNEMKPNMVTFVSLIPSSENLGSVLHIESLHSCVVKFGFEKDVSVITALLSVYSKLGNMNSAEFLFNNARVKNILIWNSMVSAYAGHGFSERSLNTFHLMQKYGFSPDEITIISLLSSFSKSKDTVLGKSAHAFSIKKEIDLNINLSNALLAFYCECYELVYSFRIFDRMAIKNIISWNTIISGCVDNGESEQAMLLFNHMRRKGVNFDSVTLISILPSFNDYENPILGTAVHSLAIKTAISSDISLANALISTYINCGELEEARFLFNDMPSKSVVSWNAILTGYRYCNLHEETIELFNDMIRDDRKPNYVTLLNVLPACDAVSQGKSIHAYIIRNLIPLETPLLTSLMIMYSRFEILTSCMKLFRIGDKTSISLWNTVISAHLFTKTGFMALLFFSEMLREKLEPDFITILNVVSACAHIKNLNISDSVLAYVSRKGFDSDIAIDNALIDMYAKCGSINTAKNIFDVLVRKDTISFSVMINGYGLHGDGVAALSLYSQMRLLGLKPDKVTYMSVLSACSHAGYVEQGKMVFESMFCDGIMPGMEHYACIVDLLSRTGKLNEAYEIVKLILPDKRCENILGSLLGGCLSHGDYRLGEEIGRFVLEMKPRDSKLYVVLHNIYASTGKWVEANNVRVVMEQNKLNKDPGISLVDGNTFIH</sequence>